<dbReference type="InterPro" id="IPR016162">
    <property type="entry name" value="Ald_DH_N"/>
</dbReference>
<dbReference type="PANTHER" id="PTHR43866:SF3">
    <property type="entry name" value="METHYLMALONATE-SEMIALDEHYDE DEHYDROGENASE [ACYLATING], MITOCHONDRIAL"/>
    <property type="match status" value="1"/>
</dbReference>
<dbReference type="RefSeq" id="WP_119693642.1">
    <property type="nucleotide sequence ID" value="NZ_QXDA01000004.1"/>
</dbReference>
<dbReference type="EMBL" id="QXDA01000004">
    <property type="protein sequence ID" value="RIA22455.1"/>
    <property type="molecule type" value="Genomic_DNA"/>
</dbReference>
<dbReference type="Gene3D" id="3.40.309.10">
    <property type="entry name" value="Aldehyde Dehydrogenase, Chain A, domain 2"/>
    <property type="match status" value="1"/>
</dbReference>
<proteinExistence type="inferred from homology"/>
<dbReference type="InterPro" id="IPR016161">
    <property type="entry name" value="Ald_DH/histidinol_DH"/>
</dbReference>
<dbReference type="Pfam" id="PF00171">
    <property type="entry name" value="Aldedh"/>
    <property type="match status" value="1"/>
</dbReference>
<dbReference type="InterPro" id="IPR016163">
    <property type="entry name" value="Ald_DH_C"/>
</dbReference>
<dbReference type="PANTHER" id="PTHR43866">
    <property type="entry name" value="MALONATE-SEMIALDEHYDE DEHYDROGENASE"/>
    <property type="match status" value="1"/>
</dbReference>
<dbReference type="FunFam" id="3.40.605.10:FF:000003">
    <property type="entry name" value="Methylmalonate-semialdehyde dehydrogenase [acylating]"/>
    <property type="match status" value="1"/>
</dbReference>
<dbReference type="AlphaFoldDB" id="A0A397MJE8"/>
<keyword evidence="4" id="KW-0520">NAD</keyword>
<dbReference type="CDD" id="cd07085">
    <property type="entry name" value="ALDH_F6_MMSDH"/>
    <property type="match status" value="1"/>
</dbReference>
<evidence type="ECO:0000313" key="7">
    <source>
        <dbReference type="Proteomes" id="UP000265836"/>
    </source>
</evidence>
<dbReference type="Gene3D" id="3.40.605.10">
    <property type="entry name" value="Aldehyde Dehydrogenase, Chain A, domain 1"/>
    <property type="match status" value="1"/>
</dbReference>
<dbReference type="NCBIfam" id="TIGR01722">
    <property type="entry name" value="MMSDH"/>
    <property type="match status" value="1"/>
</dbReference>
<gene>
    <name evidence="6" type="ORF">DFO61_3141</name>
</gene>
<evidence type="ECO:0000259" key="5">
    <source>
        <dbReference type="Pfam" id="PF00171"/>
    </source>
</evidence>
<comment type="similarity">
    <text evidence="1">Belongs to the aldehyde dehydrogenase family.</text>
</comment>
<dbReference type="GO" id="GO:0006574">
    <property type="term" value="P:L-valine catabolic process"/>
    <property type="evidence" value="ECO:0007669"/>
    <property type="project" value="TreeGrafter"/>
</dbReference>
<evidence type="ECO:0000313" key="6">
    <source>
        <dbReference type="EMBL" id="RIA22455.1"/>
    </source>
</evidence>
<keyword evidence="3" id="KW-0560">Oxidoreductase</keyword>
<protein>
    <recommendedName>
        <fullName evidence="2">methylmalonate-semialdehyde dehydrogenase (CoA acylating)</fullName>
        <ecNumber evidence="2">1.2.1.27</ecNumber>
    </recommendedName>
</protein>
<evidence type="ECO:0000256" key="3">
    <source>
        <dbReference type="ARBA" id="ARBA00023002"/>
    </source>
</evidence>
<feature type="domain" description="Aldehyde dehydrogenase" evidence="5">
    <location>
        <begin position="13"/>
        <end position="477"/>
    </location>
</feature>
<name>A0A397MJE8_ECTOL</name>
<dbReference type="SUPFAM" id="SSF53720">
    <property type="entry name" value="ALDH-like"/>
    <property type="match status" value="1"/>
</dbReference>
<dbReference type="GO" id="GO:0004491">
    <property type="term" value="F:methylmalonate-semialdehyde dehydrogenase (acylating, NAD) activity"/>
    <property type="evidence" value="ECO:0007669"/>
    <property type="project" value="UniProtKB-EC"/>
</dbReference>
<dbReference type="FunFam" id="3.40.309.10:FF:000002">
    <property type="entry name" value="Methylmalonate-semialdehyde dehydrogenase (Acylating)"/>
    <property type="match status" value="1"/>
</dbReference>
<evidence type="ECO:0000256" key="1">
    <source>
        <dbReference type="ARBA" id="ARBA00009986"/>
    </source>
</evidence>
<sequence>MPRTLPQLIDGQWQTSQAHELIEVTDPATQEVIALAPKATAEEIEAAVASAQKAFLAWREVPVSERARLMLRYQHLLKEHHDELAEILAQETGKTFADAKGDVWRGIEVAEHAANIASLMMGETVENVAREIDTASWIQPLGVCVGITPFNFPAMIPLWMFPLAIACGNTFILKPSEQDPLTPNRLAELFIEAGAPAGVLQVLHGGREQVDALLVHPAVRAVSFVGSVTVGQHVYRTGTQHLKRVQAFAGAKNHMVIMPDAPKDQVISNLLGASCGAAGQRCMAISVAVFVGESKQWIDELAEQMAALRPGHWQDSGAAYGPLISPQARQRVLRLIDEGKAEGAECLLDGSQCTVEGYPHGNWVGPTLFRGVTTKMSLYREEIFGPVLVCMEVDSLEEAIALVNASPYGNGTSLFTRSGGAARHFQHAIEVGQVGINVPIPVPLPFFSFTGWKGSFYGDLHAYGKQAVRFYTETKTVTSRWFDDTPLEAGPNMTIQLK</sequence>
<dbReference type="GO" id="GO:0006210">
    <property type="term" value="P:thymine catabolic process"/>
    <property type="evidence" value="ECO:0007669"/>
    <property type="project" value="TreeGrafter"/>
</dbReference>
<evidence type="ECO:0000256" key="4">
    <source>
        <dbReference type="ARBA" id="ARBA00023027"/>
    </source>
</evidence>
<organism evidence="6 7">
    <name type="scientific">Ectopseudomonas oleovorans</name>
    <name type="common">Pseudomonas oleovorans</name>
    <dbReference type="NCBI Taxonomy" id="301"/>
    <lineage>
        <taxon>Bacteria</taxon>
        <taxon>Pseudomonadati</taxon>
        <taxon>Pseudomonadota</taxon>
        <taxon>Gammaproteobacteria</taxon>
        <taxon>Pseudomonadales</taxon>
        <taxon>Pseudomonadaceae</taxon>
        <taxon>Ectopseudomonas</taxon>
    </lineage>
</organism>
<dbReference type="Proteomes" id="UP000265836">
    <property type="component" value="Unassembled WGS sequence"/>
</dbReference>
<dbReference type="EC" id="1.2.1.27" evidence="2"/>
<evidence type="ECO:0000256" key="2">
    <source>
        <dbReference type="ARBA" id="ARBA00013048"/>
    </source>
</evidence>
<dbReference type="InterPro" id="IPR010061">
    <property type="entry name" value="MeMal-semiAld_DH"/>
</dbReference>
<dbReference type="InterPro" id="IPR015590">
    <property type="entry name" value="Aldehyde_DH_dom"/>
</dbReference>
<reference evidence="6 7" key="1">
    <citation type="submission" date="2018-08" db="EMBL/GenBank/DDBJ databases">
        <title>Genome sequencing of rice bacterial endophytes.</title>
        <authorList>
            <person name="Venturi V."/>
        </authorList>
    </citation>
    <scope>NUCLEOTIDE SEQUENCE [LARGE SCALE GENOMIC DNA]</scope>
    <source>
        <strain evidence="6 7">E1205</strain>
    </source>
</reference>
<comment type="caution">
    <text evidence="6">The sequence shown here is derived from an EMBL/GenBank/DDBJ whole genome shotgun (WGS) entry which is preliminary data.</text>
</comment>
<accession>A0A397MJE8</accession>